<reference evidence="6" key="1">
    <citation type="journal article" date="2021" name="Nat. Commun.">
        <title>Genomic analyses provide insights into spinach domestication and the genetic basis of agronomic traits.</title>
        <authorList>
            <person name="Cai X."/>
            <person name="Sun X."/>
            <person name="Xu C."/>
            <person name="Sun H."/>
            <person name="Wang X."/>
            <person name="Ge C."/>
            <person name="Zhang Z."/>
            <person name="Wang Q."/>
            <person name="Fei Z."/>
            <person name="Jiao C."/>
            <person name="Wang Q."/>
        </authorList>
    </citation>
    <scope>NUCLEOTIDE SEQUENCE [LARGE SCALE GENOMIC DNA]</scope>
    <source>
        <strain evidence="6">cv. Varoflay</strain>
    </source>
</reference>
<dbReference type="Proteomes" id="UP000813463">
    <property type="component" value="Chromosome 3"/>
</dbReference>
<protein>
    <submittedName>
        <fullName evidence="7">Protein DCL, chloroplastic</fullName>
    </submittedName>
</protein>
<dbReference type="GeneID" id="110786721"/>
<dbReference type="AlphaFoldDB" id="A0A9R0JTX8"/>
<dbReference type="Gene3D" id="3.10.450.40">
    <property type="match status" value="1"/>
</dbReference>
<evidence type="ECO:0000256" key="4">
    <source>
        <dbReference type="ARBA" id="ARBA00022946"/>
    </source>
</evidence>
<sequence length="224" mass="26169">MSIISSLNCSNTYLLGTFISSSPSILSLPSVYLHQNQQQLQQQQRRYCCAIKTGSQESYGSDLLRKPIVSSPSSHDDNSVQDDTENLEAENDYEKVAEGERWVDWEDQILEDTVPLVGFVRMILHSGTYQSGDRLSAEHERTILERLLPHHPEYEKKIGCGVDYITIGYHPQFQDSRCMFIIRKDGELIDFSYWKCIKGFIRKNYPLYAESFILKHFRRRRRYE</sequence>
<dbReference type="GO" id="GO:0009658">
    <property type="term" value="P:chloroplast organization"/>
    <property type="evidence" value="ECO:0000318"/>
    <property type="project" value="GO_Central"/>
</dbReference>
<name>A0A9R0JTX8_SPIOL</name>
<evidence type="ECO:0000256" key="1">
    <source>
        <dbReference type="ARBA" id="ARBA00004229"/>
    </source>
</evidence>
<dbReference type="GO" id="GO:1901259">
    <property type="term" value="P:chloroplast rRNA processing"/>
    <property type="evidence" value="ECO:0000318"/>
    <property type="project" value="GO_Central"/>
</dbReference>
<proteinExistence type="predicted"/>
<evidence type="ECO:0000256" key="3">
    <source>
        <dbReference type="ARBA" id="ARBA00022640"/>
    </source>
</evidence>
<feature type="region of interest" description="Disordered" evidence="5">
    <location>
        <begin position="62"/>
        <end position="87"/>
    </location>
</feature>
<keyword evidence="3" id="KW-0934">Plastid</keyword>
<dbReference type="PANTHER" id="PTHR33415">
    <property type="entry name" value="PROTEIN EMBRYO DEFECTIVE 514"/>
    <property type="match status" value="1"/>
</dbReference>
<dbReference type="FunFam" id="3.10.450.40:FF:000008">
    <property type="entry name" value="Protein DCL, chloroplastic"/>
    <property type="match status" value="1"/>
</dbReference>
<evidence type="ECO:0000313" key="7">
    <source>
        <dbReference type="RefSeq" id="XP_021846986.1"/>
    </source>
</evidence>
<keyword evidence="2" id="KW-0150">Chloroplast</keyword>
<keyword evidence="4" id="KW-0809">Transit peptide</keyword>
<gene>
    <name evidence="7" type="primary">LOC110786721</name>
</gene>
<dbReference type="Pfam" id="PF11523">
    <property type="entry name" value="DUF3223"/>
    <property type="match status" value="1"/>
</dbReference>
<accession>A0A9R0JTX8</accession>
<evidence type="ECO:0000313" key="6">
    <source>
        <dbReference type="Proteomes" id="UP000813463"/>
    </source>
</evidence>
<dbReference type="OrthoDB" id="409625at2759"/>
<dbReference type="PANTHER" id="PTHR33415:SF15">
    <property type="entry name" value="PROTEIN DCL HOMOLOG, CHLOROPLASTIC"/>
    <property type="match status" value="1"/>
</dbReference>
<comment type="subcellular location">
    <subcellularLocation>
        <location evidence="1">Plastid</location>
        <location evidence="1">Chloroplast</location>
    </subcellularLocation>
</comment>
<keyword evidence="6" id="KW-1185">Reference proteome</keyword>
<dbReference type="InterPro" id="IPR044673">
    <property type="entry name" value="DCL-like"/>
</dbReference>
<evidence type="ECO:0000256" key="2">
    <source>
        <dbReference type="ARBA" id="ARBA00022528"/>
    </source>
</evidence>
<reference evidence="7" key="2">
    <citation type="submission" date="2025-08" db="UniProtKB">
        <authorList>
            <consortium name="RefSeq"/>
        </authorList>
    </citation>
    <scope>IDENTIFICATION</scope>
    <source>
        <tissue evidence="7">Leaf</tissue>
    </source>
</reference>
<evidence type="ECO:0000256" key="5">
    <source>
        <dbReference type="SAM" id="MobiDB-lite"/>
    </source>
</evidence>
<organism evidence="6 7">
    <name type="scientific">Spinacia oleracea</name>
    <name type="common">Spinach</name>
    <dbReference type="NCBI Taxonomy" id="3562"/>
    <lineage>
        <taxon>Eukaryota</taxon>
        <taxon>Viridiplantae</taxon>
        <taxon>Streptophyta</taxon>
        <taxon>Embryophyta</taxon>
        <taxon>Tracheophyta</taxon>
        <taxon>Spermatophyta</taxon>
        <taxon>Magnoliopsida</taxon>
        <taxon>eudicotyledons</taxon>
        <taxon>Gunneridae</taxon>
        <taxon>Pentapetalae</taxon>
        <taxon>Caryophyllales</taxon>
        <taxon>Chenopodiaceae</taxon>
        <taxon>Chenopodioideae</taxon>
        <taxon>Anserineae</taxon>
        <taxon>Spinacia</taxon>
    </lineage>
</organism>
<dbReference type="KEGG" id="soe:110786721"/>
<dbReference type="GO" id="GO:0009507">
    <property type="term" value="C:chloroplast"/>
    <property type="evidence" value="ECO:0000318"/>
    <property type="project" value="GO_Central"/>
</dbReference>
<dbReference type="RefSeq" id="XP_021846986.1">
    <property type="nucleotide sequence ID" value="XM_021991294.2"/>
</dbReference>